<keyword evidence="3" id="KW-1185">Reference proteome</keyword>
<dbReference type="Gene3D" id="3.20.20.70">
    <property type="entry name" value="Aldolase class I"/>
    <property type="match status" value="1"/>
</dbReference>
<feature type="domain" description="Pyruvate carboxyltransferase" evidence="1">
    <location>
        <begin position="1"/>
        <end position="50"/>
    </location>
</feature>
<comment type="caution">
    <text evidence="2">The sequence shown here is derived from an EMBL/GenBank/DDBJ whole genome shotgun (WGS) entry which is preliminary data.</text>
</comment>
<dbReference type="SUPFAM" id="SSF51569">
    <property type="entry name" value="Aldolase"/>
    <property type="match status" value="1"/>
</dbReference>
<reference evidence="3" key="1">
    <citation type="journal article" date="2019" name="Int. J. Syst. Evol. Microbiol.">
        <title>The Global Catalogue of Microorganisms (GCM) 10K type strain sequencing project: providing services to taxonomists for standard genome sequencing and annotation.</title>
        <authorList>
            <consortium name="The Broad Institute Genomics Platform"/>
            <consortium name="The Broad Institute Genome Sequencing Center for Infectious Disease"/>
            <person name="Wu L."/>
            <person name="Ma J."/>
        </authorList>
    </citation>
    <scope>NUCLEOTIDE SEQUENCE [LARGE SCALE GENOMIC DNA]</scope>
    <source>
        <strain evidence="3">JCM 9918</strain>
    </source>
</reference>
<dbReference type="InterPro" id="IPR013785">
    <property type="entry name" value="Aldolase_TIM"/>
</dbReference>
<dbReference type="PROSITE" id="PS50991">
    <property type="entry name" value="PYR_CT"/>
    <property type="match status" value="1"/>
</dbReference>
<evidence type="ECO:0000313" key="3">
    <source>
        <dbReference type="Proteomes" id="UP001596112"/>
    </source>
</evidence>
<name>A0ABW1BBV2_9ACTN</name>
<dbReference type="EMBL" id="JBHSNZ010000015">
    <property type="protein sequence ID" value="MFC5810266.1"/>
    <property type="molecule type" value="Genomic_DNA"/>
</dbReference>
<proteinExistence type="predicted"/>
<gene>
    <name evidence="2" type="ORF">ACFQGO_22660</name>
</gene>
<evidence type="ECO:0000313" key="2">
    <source>
        <dbReference type="EMBL" id="MFC5810266.1"/>
    </source>
</evidence>
<accession>A0ABW1BBV2</accession>
<dbReference type="InterPro" id="IPR000891">
    <property type="entry name" value="PYR_CT"/>
</dbReference>
<dbReference type="RefSeq" id="WP_272171760.1">
    <property type="nucleotide sequence ID" value="NZ_JAQOSL010000036.1"/>
</dbReference>
<evidence type="ECO:0000259" key="1">
    <source>
        <dbReference type="PROSITE" id="PS50991"/>
    </source>
</evidence>
<sequence length="50" mass="5153">MIPEACAHLVRRTKELAPGVEVGLHPHNAFGLAVSTTCAGADVIELSVNG</sequence>
<organism evidence="2 3">
    <name type="scientific">Streptomyces heilongjiangensis</name>
    <dbReference type="NCBI Taxonomy" id="945052"/>
    <lineage>
        <taxon>Bacteria</taxon>
        <taxon>Bacillati</taxon>
        <taxon>Actinomycetota</taxon>
        <taxon>Actinomycetes</taxon>
        <taxon>Kitasatosporales</taxon>
        <taxon>Streptomycetaceae</taxon>
        <taxon>Streptomyces</taxon>
    </lineage>
</organism>
<protein>
    <recommendedName>
        <fullName evidence="1">Pyruvate carboxyltransferase domain-containing protein</fullName>
    </recommendedName>
</protein>
<dbReference type="Proteomes" id="UP001596112">
    <property type="component" value="Unassembled WGS sequence"/>
</dbReference>